<evidence type="ECO:0000313" key="3">
    <source>
        <dbReference type="EMBL" id="GGY81990.1"/>
    </source>
</evidence>
<dbReference type="RefSeq" id="WP_189577785.1">
    <property type="nucleotide sequence ID" value="NZ_BMXV01000008.1"/>
</dbReference>
<dbReference type="Proteomes" id="UP000601597">
    <property type="component" value="Unassembled WGS sequence"/>
</dbReference>
<dbReference type="InterPro" id="IPR014820">
    <property type="entry name" value="PriCT_1"/>
</dbReference>
<sequence>MEQVKETLAAEQTNEGAIQNGQANYNTAGQKTNSRTFNPDSTFMIPEDLKSRPQWILWQYKQRPGESKPDKVPATQDGRNLTEYTEGNGHMAFQDAVKAYQSSRTASGIGFVVMPSDGVIGIDMDNCLNPETGEVADWASQHVEALNTYTEISPSGTGLRSFVSGEIKPGHMSKEGNREIYTQGRFLTITGMVYGEGCTKLPERREAVSQYLEAMRVDREAKKGATGTNDNSGTANGGQIVDGNRDVALTSLAGTLRRQGFKENEIEAALQEINRSRCQPPLDSAQVSKIARSVGRYDAANDFTDMATNDDPFDLEAAKVGDLLDTDPPERRWLVSDRLPLGIVGLLAAAGGTGKSMATLQLAVSVCTGLDWLEMPIGESGPVLMFSAEDDREELHRRLKAVVAMYGDTVDPFESAAFLPHKAAIAERLHIFDRVGMDNRLTAKINGELHRTAFARRVIEVAGQVPDCKLIVLDPLARFDGGEPNDNSDTTRLIECAEEIRKATGATVLLPHHVNKASLKDNASGMEAVRGGSALSDGSRWVGLLSTMRADTAEKEYGLDPEEAGKLVRFTTPKANYSAPWEGVWLRRVTGGALVPTIVEKADSKPERKSEERYTSFLLVAKELIRKKAKEGEYLNVTKLRNYGGQEGIFGMGVGSVKTCIHRALEEGELFKRDDGTLRLF</sequence>
<name>A0ABQ3B6J5_9GAMM</name>
<dbReference type="SUPFAM" id="SSF52540">
    <property type="entry name" value="P-loop containing nucleoside triphosphate hydrolases"/>
    <property type="match status" value="1"/>
</dbReference>
<dbReference type="EMBL" id="BMXV01000008">
    <property type="protein sequence ID" value="GGY81990.1"/>
    <property type="molecule type" value="Genomic_DNA"/>
</dbReference>
<dbReference type="SMART" id="SM00942">
    <property type="entry name" value="PriCT_1"/>
    <property type="match status" value="1"/>
</dbReference>
<organism evidence="3 4">
    <name type="scientific">Marinobacter zhanjiangensis</name>
    <dbReference type="NCBI Taxonomy" id="578215"/>
    <lineage>
        <taxon>Bacteria</taxon>
        <taxon>Pseudomonadati</taxon>
        <taxon>Pseudomonadota</taxon>
        <taxon>Gammaproteobacteria</taxon>
        <taxon>Pseudomonadales</taxon>
        <taxon>Marinobacteraceae</taxon>
        <taxon>Marinobacter</taxon>
    </lineage>
</organism>
<accession>A0ABQ3B6J5</accession>
<dbReference type="InterPro" id="IPR038724">
    <property type="entry name" value="RepA"/>
</dbReference>
<dbReference type="Gene3D" id="3.40.50.300">
    <property type="entry name" value="P-loop containing nucleotide triphosphate hydrolases"/>
    <property type="match status" value="1"/>
</dbReference>
<comment type="caution">
    <text evidence="3">The sequence shown here is derived from an EMBL/GenBank/DDBJ whole genome shotgun (WGS) entry which is preliminary data.</text>
</comment>
<gene>
    <name evidence="3" type="ORF">GCM10007071_31680</name>
</gene>
<protein>
    <recommendedName>
        <fullName evidence="2">Primase C-terminal 1 domain-containing protein</fullName>
    </recommendedName>
</protein>
<evidence type="ECO:0000313" key="4">
    <source>
        <dbReference type="Proteomes" id="UP000601597"/>
    </source>
</evidence>
<dbReference type="CDD" id="cd01125">
    <property type="entry name" value="RepA_RSF1010_like"/>
    <property type="match status" value="1"/>
</dbReference>
<dbReference type="InterPro" id="IPR027417">
    <property type="entry name" value="P-loop_NTPase"/>
</dbReference>
<proteinExistence type="predicted"/>
<evidence type="ECO:0000259" key="2">
    <source>
        <dbReference type="SMART" id="SM00942"/>
    </source>
</evidence>
<evidence type="ECO:0000256" key="1">
    <source>
        <dbReference type="SAM" id="MobiDB-lite"/>
    </source>
</evidence>
<feature type="domain" description="Primase C-terminal 1" evidence="2">
    <location>
        <begin position="234"/>
        <end position="300"/>
    </location>
</feature>
<dbReference type="Pfam" id="PF08708">
    <property type="entry name" value="PriCT_1"/>
    <property type="match status" value="1"/>
</dbReference>
<feature type="region of interest" description="Disordered" evidence="1">
    <location>
        <begin position="221"/>
        <end position="240"/>
    </location>
</feature>
<reference evidence="4" key="1">
    <citation type="journal article" date="2019" name="Int. J. Syst. Evol. Microbiol.">
        <title>The Global Catalogue of Microorganisms (GCM) 10K type strain sequencing project: providing services to taxonomists for standard genome sequencing and annotation.</title>
        <authorList>
            <consortium name="The Broad Institute Genomics Platform"/>
            <consortium name="The Broad Institute Genome Sequencing Center for Infectious Disease"/>
            <person name="Wu L."/>
            <person name="Ma J."/>
        </authorList>
    </citation>
    <scope>NUCLEOTIDE SEQUENCE [LARGE SCALE GENOMIC DNA]</scope>
    <source>
        <strain evidence="4">KCTC 22280</strain>
    </source>
</reference>
<keyword evidence="4" id="KW-1185">Reference proteome</keyword>
<dbReference type="Pfam" id="PF13481">
    <property type="entry name" value="AAA_25"/>
    <property type="match status" value="1"/>
</dbReference>